<feature type="domain" description="HNH nuclease" evidence="2">
    <location>
        <begin position="161"/>
        <end position="228"/>
    </location>
</feature>
<reference evidence="3" key="1">
    <citation type="journal article" date="2020" name="Stud. Mycol.">
        <title>101 Dothideomycetes genomes: a test case for predicting lifestyles and emergence of pathogens.</title>
        <authorList>
            <person name="Haridas S."/>
            <person name="Albert R."/>
            <person name="Binder M."/>
            <person name="Bloem J."/>
            <person name="Labutti K."/>
            <person name="Salamov A."/>
            <person name="Andreopoulos B."/>
            <person name="Baker S."/>
            <person name="Barry K."/>
            <person name="Bills G."/>
            <person name="Bluhm B."/>
            <person name="Cannon C."/>
            <person name="Castanera R."/>
            <person name="Culley D."/>
            <person name="Daum C."/>
            <person name="Ezra D."/>
            <person name="Gonzalez J."/>
            <person name="Henrissat B."/>
            <person name="Kuo A."/>
            <person name="Liang C."/>
            <person name="Lipzen A."/>
            <person name="Lutzoni F."/>
            <person name="Magnuson J."/>
            <person name="Mondo S."/>
            <person name="Nolan M."/>
            <person name="Ohm R."/>
            <person name="Pangilinan J."/>
            <person name="Park H.-J."/>
            <person name="Ramirez L."/>
            <person name="Alfaro M."/>
            <person name="Sun H."/>
            <person name="Tritt A."/>
            <person name="Yoshinaga Y."/>
            <person name="Zwiers L.-H."/>
            <person name="Turgeon B."/>
            <person name="Goodwin S."/>
            <person name="Spatafora J."/>
            <person name="Crous P."/>
            <person name="Grigoriev I."/>
        </authorList>
    </citation>
    <scope>NUCLEOTIDE SEQUENCE</scope>
    <source>
        <strain evidence="3">CBS 122368</strain>
    </source>
</reference>
<name>A0A6A6HTK6_9PLEO</name>
<evidence type="ECO:0000256" key="1">
    <source>
        <dbReference type="SAM" id="MobiDB-lite"/>
    </source>
</evidence>
<feature type="region of interest" description="Disordered" evidence="1">
    <location>
        <begin position="1"/>
        <end position="29"/>
    </location>
</feature>
<organism evidence="3 4">
    <name type="scientific">Trematosphaeria pertusa</name>
    <dbReference type="NCBI Taxonomy" id="390896"/>
    <lineage>
        <taxon>Eukaryota</taxon>
        <taxon>Fungi</taxon>
        <taxon>Dikarya</taxon>
        <taxon>Ascomycota</taxon>
        <taxon>Pezizomycotina</taxon>
        <taxon>Dothideomycetes</taxon>
        <taxon>Pleosporomycetidae</taxon>
        <taxon>Pleosporales</taxon>
        <taxon>Massarineae</taxon>
        <taxon>Trematosphaeriaceae</taxon>
        <taxon>Trematosphaeria</taxon>
    </lineage>
</organism>
<feature type="compositionally biased region" description="Acidic residues" evidence="1">
    <location>
        <begin position="333"/>
        <end position="345"/>
    </location>
</feature>
<evidence type="ECO:0000259" key="2">
    <source>
        <dbReference type="Pfam" id="PF13391"/>
    </source>
</evidence>
<gene>
    <name evidence="3" type="ORF">BU26DRAFT_525029</name>
</gene>
<dbReference type="Pfam" id="PF13391">
    <property type="entry name" value="HNH_2"/>
    <property type="match status" value="1"/>
</dbReference>
<dbReference type="EMBL" id="ML987211">
    <property type="protein sequence ID" value="KAF2241505.1"/>
    <property type="molecule type" value="Genomic_DNA"/>
</dbReference>
<accession>A0A6A6HTK6</accession>
<sequence length="398" mass="43835">MADILQPRSPYPAPSHPDGGKHISSQQPGVRLRHPGYPTTSNLLLLLAALDSPDGGIHHETVRISCAIVAGNRWDGFLSESRDGQAVQVPADGILHGDDYFFRVPGDDKYPVVPSFSHWSFPHGKLPPSWVRCAPPLTASDRALPRTASLTDATLVRDVSCRITNHIEGTEHAHLVPRGEAAWFRQNSMFQYASPPRPGTDPLDDSRNALLLRSDVHTLFDQRRFVFVPKSSVFVVHILPPGSSSELAAMYHNVQLQPLAAVAVEFLLARFAWAIFTQLESFVSQGVSRQVVVDAGDGSIQAKEWSGQRCMNALSTPKSRSQSPKKRPRDEAPPQEENDKLDDEEAARGRKRHRSFNLKLAQKAERRSRSVSDSSLTDFGSNSSNNGNNLEASLIHGL</sequence>
<keyword evidence="4" id="KW-1185">Reference proteome</keyword>
<feature type="compositionally biased region" description="Polar residues" evidence="1">
    <location>
        <begin position="313"/>
        <end position="322"/>
    </location>
</feature>
<dbReference type="InterPro" id="IPR003615">
    <property type="entry name" value="HNH_nuc"/>
</dbReference>
<proteinExistence type="predicted"/>
<evidence type="ECO:0000313" key="3">
    <source>
        <dbReference type="EMBL" id="KAF2241505.1"/>
    </source>
</evidence>
<dbReference type="RefSeq" id="XP_033676509.1">
    <property type="nucleotide sequence ID" value="XM_033830411.1"/>
</dbReference>
<evidence type="ECO:0000313" key="4">
    <source>
        <dbReference type="Proteomes" id="UP000800094"/>
    </source>
</evidence>
<feature type="compositionally biased region" description="Low complexity" evidence="1">
    <location>
        <begin position="380"/>
        <end position="389"/>
    </location>
</feature>
<dbReference type="AlphaFoldDB" id="A0A6A6HTK6"/>
<feature type="region of interest" description="Disordered" evidence="1">
    <location>
        <begin position="311"/>
        <end position="398"/>
    </location>
</feature>
<protein>
    <recommendedName>
        <fullName evidence="2">HNH nuclease domain-containing protein</fullName>
    </recommendedName>
</protein>
<dbReference type="Proteomes" id="UP000800094">
    <property type="component" value="Unassembled WGS sequence"/>
</dbReference>
<dbReference type="GeneID" id="54583741"/>
<dbReference type="OrthoDB" id="2142759at2759"/>